<dbReference type="Gene3D" id="3.40.50.720">
    <property type="entry name" value="NAD(P)-binding Rossmann-like Domain"/>
    <property type="match status" value="1"/>
</dbReference>
<name>A0A0F9KA05_9ZZZZ</name>
<comment type="caution">
    <text evidence="2">The sequence shown here is derived from an EMBL/GenBank/DDBJ whole genome shotgun (WGS) entry which is preliminary data.</text>
</comment>
<dbReference type="EMBL" id="LAZR01015650">
    <property type="protein sequence ID" value="KKM07998.1"/>
    <property type="molecule type" value="Genomic_DNA"/>
</dbReference>
<evidence type="ECO:0000313" key="2">
    <source>
        <dbReference type="EMBL" id="KKM07998.1"/>
    </source>
</evidence>
<organism evidence="2">
    <name type="scientific">marine sediment metagenome</name>
    <dbReference type="NCBI Taxonomy" id="412755"/>
    <lineage>
        <taxon>unclassified sequences</taxon>
        <taxon>metagenomes</taxon>
        <taxon>ecological metagenomes</taxon>
    </lineage>
</organism>
<dbReference type="SMART" id="SM00858">
    <property type="entry name" value="SAF"/>
    <property type="match status" value="1"/>
</dbReference>
<dbReference type="AlphaFoldDB" id="A0A0F9KA05"/>
<evidence type="ECO:0000259" key="1">
    <source>
        <dbReference type="SMART" id="SM00858"/>
    </source>
</evidence>
<dbReference type="InterPro" id="IPR036291">
    <property type="entry name" value="NAD(P)-bd_dom_sf"/>
</dbReference>
<sequence length="432" mass="46979">MLNLPEKLGILEKEGRKVRIGVVGTGQMGSGLVNLISQIKGMEVVALAEIDIEKAISVFESIGLKRKEIIVSEDFSQCDEALGDGRKVVTKEARVLASLHFIDVIVEATGVPEVGARVAFETINHKKDIIMMNLEADVTVGPLLARLARTAGVIYTIGAGDEPGAIKELYDFATSLAFKVVAAGKGKNNPLDREATPESLKKIALSRDMNPKMLTEFVDGSKTMIEMAALANATGLVPDIRGMHGPQCSIKELSSVFALRDKGGILSQDGVIDYALGNVAPGVFVVISTDNPHLKKDLDYLMMGSGPNYLLYRPYHLANIEVPISIARAILYREPTLKAEESLIAEVITMAKKDLRVGEELDEIGGYTVYGSIEKAGIARKEKLLPLGLVQGAIMKENVSRGEYITYDNVELDSSSFLLNLRKIQDDFFNRI</sequence>
<reference evidence="2" key="1">
    <citation type="journal article" date="2015" name="Nature">
        <title>Complex archaea that bridge the gap between prokaryotes and eukaryotes.</title>
        <authorList>
            <person name="Spang A."/>
            <person name="Saw J.H."/>
            <person name="Jorgensen S.L."/>
            <person name="Zaremba-Niedzwiedzka K."/>
            <person name="Martijn J."/>
            <person name="Lind A.E."/>
            <person name="van Eijk R."/>
            <person name="Schleper C."/>
            <person name="Guy L."/>
            <person name="Ettema T.J."/>
        </authorList>
    </citation>
    <scope>NUCLEOTIDE SEQUENCE</scope>
</reference>
<accession>A0A0F9KA05</accession>
<dbReference type="Pfam" id="PF08666">
    <property type="entry name" value="SAF"/>
    <property type="match status" value="1"/>
</dbReference>
<dbReference type="SUPFAM" id="SSF51735">
    <property type="entry name" value="NAD(P)-binding Rossmann-fold domains"/>
    <property type="match status" value="1"/>
</dbReference>
<proteinExistence type="predicted"/>
<dbReference type="CDD" id="cd11616">
    <property type="entry name" value="SAF_DH_OX_like"/>
    <property type="match status" value="1"/>
</dbReference>
<dbReference type="PANTHER" id="PTHR37850">
    <property type="entry name" value="STRU PROTEIN"/>
    <property type="match status" value="1"/>
</dbReference>
<dbReference type="Pfam" id="PF21135">
    <property type="entry name" value="DRL_cat"/>
    <property type="match status" value="1"/>
</dbReference>
<protein>
    <recommendedName>
        <fullName evidence="1">SAF domain-containing protein</fullName>
    </recommendedName>
</protein>
<feature type="domain" description="SAF" evidence="1">
    <location>
        <begin position="346"/>
        <end position="411"/>
    </location>
</feature>
<dbReference type="PANTHER" id="PTHR37850:SF2">
    <property type="entry name" value="SAF DOMAIN PROTEIN"/>
    <property type="match status" value="1"/>
</dbReference>
<dbReference type="InterPro" id="IPR048423">
    <property type="entry name" value="DRL_cat"/>
</dbReference>
<gene>
    <name evidence="2" type="ORF">LCGC14_1728290</name>
</gene>
<dbReference type="InterPro" id="IPR013974">
    <property type="entry name" value="SAF"/>
</dbReference>